<dbReference type="AlphaFoldDB" id="A0A2W4X413"/>
<organism evidence="3 4">
    <name type="scientific">Phormidesmis priestleyi</name>
    <dbReference type="NCBI Taxonomy" id="268141"/>
    <lineage>
        <taxon>Bacteria</taxon>
        <taxon>Bacillati</taxon>
        <taxon>Cyanobacteriota</taxon>
        <taxon>Cyanophyceae</taxon>
        <taxon>Leptolyngbyales</taxon>
        <taxon>Leptolyngbyaceae</taxon>
        <taxon>Phormidesmis</taxon>
    </lineage>
</organism>
<dbReference type="Gene3D" id="3.30.450.20">
    <property type="entry name" value="PAS domain"/>
    <property type="match status" value="1"/>
</dbReference>
<gene>
    <name evidence="3" type="ORF">DCF15_16070</name>
</gene>
<feature type="coiled-coil region" evidence="1">
    <location>
        <begin position="226"/>
        <end position="253"/>
    </location>
</feature>
<evidence type="ECO:0000313" key="3">
    <source>
        <dbReference type="EMBL" id="PZO50267.1"/>
    </source>
</evidence>
<evidence type="ECO:0000259" key="2">
    <source>
        <dbReference type="PROSITE" id="PS50112"/>
    </source>
</evidence>
<dbReference type="InterPro" id="IPR029016">
    <property type="entry name" value="GAF-like_dom_sf"/>
</dbReference>
<evidence type="ECO:0000256" key="1">
    <source>
        <dbReference type="SAM" id="Coils"/>
    </source>
</evidence>
<evidence type="ECO:0000313" key="4">
    <source>
        <dbReference type="Proteomes" id="UP000249794"/>
    </source>
</evidence>
<name>A0A2W4X413_9CYAN</name>
<proteinExistence type="predicted"/>
<dbReference type="InterPro" id="IPR003018">
    <property type="entry name" value="GAF"/>
</dbReference>
<reference evidence="4" key="1">
    <citation type="submission" date="2018-04" db="EMBL/GenBank/DDBJ databases">
        <authorList>
            <person name="Cornet L."/>
        </authorList>
    </citation>
    <scope>NUCLEOTIDE SEQUENCE [LARGE SCALE GENOMIC DNA]</scope>
</reference>
<feature type="domain" description="PAS" evidence="2">
    <location>
        <begin position="257"/>
        <end position="334"/>
    </location>
</feature>
<dbReference type="InterPro" id="IPR035965">
    <property type="entry name" value="PAS-like_dom_sf"/>
</dbReference>
<dbReference type="Gene3D" id="3.30.450.40">
    <property type="match status" value="1"/>
</dbReference>
<dbReference type="SMART" id="SM00065">
    <property type="entry name" value="GAF"/>
    <property type="match status" value="1"/>
</dbReference>
<dbReference type="PROSITE" id="PS50112">
    <property type="entry name" value="PAS"/>
    <property type="match status" value="1"/>
</dbReference>
<dbReference type="Proteomes" id="UP000249794">
    <property type="component" value="Unassembled WGS sequence"/>
</dbReference>
<comment type="caution">
    <text evidence="3">The sequence shown here is derived from an EMBL/GenBank/DDBJ whole genome shotgun (WGS) entry which is preliminary data.</text>
</comment>
<feature type="non-terminal residue" evidence="3">
    <location>
        <position position="341"/>
    </location>
</feature>
<protein>
    <recommendedName>
        <fullName evidence="2">PAS domain-containing protein</fullName>
    </recommendedName>
</protein>
<dbReference type="SUPFAM" id="SSF55785">
    <property type="entry name" value="PYP-like sensor domain (PAS domain)"/>
    <property type="match status" value="1"/>
</dbReference>
<dbReference type="InterPro" id="IPR000014">
    <property type="entry name" value="PAS"/>
</dbReference>
<keyword evidence="1" id="KW-0175">Coiled coil</keyword>
<dbReference type="EMBL" id="QBMP01000193">
    <property type="protein sequence ID" value="PZO50267.1"/>
    <property type="molecule type" value="Genomic_DNA"/>
</dbReference>
<accession>A0A2W4X413</accession>
<dbReference type="Pfam" id="PF01590">
    <property type="entry name" value="GAF"/>
    <property type="match status" value="1"/>
</dbReference>
<dbReference type="SUPFAM" id="SSF55781">
    <property type="entry name" value="GAF domain-like"/>
    <property type="match status" value="1"/>
</dbReference>
<reference evidence="3 4" key="2">
    <citation type="submission" date="2018-06" db="EMBL/GenBank/DDBJ databases">
        <title>Metagenomic assembly of (sub)arctic Cyanobacteria and their associated microbiome from non-axenic cultures.</title>
        <authorList>
            <person name="Baurain D."/>
        </authorList>
    </citation>
    <scope>NUCLEOTIDE SEQUENCE [LARGE SCALE GENOMIC DNA]</scope>
    <source>
        <strain evidence="3">ULC027bin1</strain>
    </source>
</reference>
<sequence length="341" mass="38529">MSILSEQSVMWFATDSSQNPPLKGSQVIPQVPTLSANQPANQRRPADLISPDLPLPDLPSIERQQQSLSLLSQHPALYSGDLVAAAAIITSTAAVALSADRVSLWLWRSDKFERIDSYERAQDRHKNGQVLATADYAIYFESLSDRPNLIIENVAESVSIISCFTQQNLIFHNPGAFLEVPVRSEGKVVGALWWEYSAAHRWTALETAAALSIAILSATAIEFQHKQALSLSLDKYRRQLKRETIEREQAEQAWQESQRFIQGIIDASTNILYVDSFADGSNFYMNRWIQNVLGYEPEDIKKLGKQYLEQLVHPNEKEYMTAERTKLTTINDGEVVENEYR</sequence>